<organism evidence="12 13">
    <name type="scientific">Smittium megazygosporum</name>
    <dbReference type="NCBI Taxonomy" id="133381"/>
    <lineage>
        <taxon>Eukaryota</taxon>
        <taxon>Fungi</taxon>
        <taxon>Fungi incertae sedis</taxon>
        <taxon>Zoopagomycota</taxon>
        <taxon>Kickxellomycotina</taxon>
        <taxon>Harpellomycetes</taxon>
        <taxon>Harpellales</taxon>
        <taxon>Legeriomycetaceae</taxon>
        <taxon>Smittium</taxon>
    </lineage>
</organism>
<sequence>MGGSDPALGNKNKRKEPILNWPVDGTYSLELANESSNLFASYEVEFQDLTSSIIPKLENSFLGHSGEQKRIDIKSTQMELEEAEELVGQMELELMNLSGSEKTQAAPRLKRYKVQILGLKREMKSAINKIELESNRAQLLDQSRIGVSSGGSNKSGDYDQRSRLLEDSERLERSGRRLQDSHRIAIETEAVGANILNDLRLQREQIVNTRGSLMQADSHIDSSQRTLKSMARRLTRD</sequence>
<dbReference type="GO" id="GO:0016236">
    <property type="term" value="P:macroautophagy"/>
    <property type="evidence" value="ECO:0007669"/>
    <property type="project" value="TreeGrafter"/>
</dbReference>
<dbReference type="STRING" id="133381.A0A2T9ZAB3"/>
<dbReference type="InterPro" id="IPR000727">
    <property type="entry name" value="T_SNARE_dom"/>
</dbReference>
<dbReference type="Gene3D" id="1.20.58.400">
    <property type="entry name" value="t-snare proteins"/>
    <property type="match status" value="1"/>
</dbReference>
<dbReference type="Pfam" id="PF05008">
    <property type="entry name" value="V-SNARE"/>
    <property type="match status" value="1"/>
</dbReference>
<dbReference type="GO" id="GO:0048280">
    <property type="term" value="P:vesicle fusion with Golgi apparatus"/>
    <property type="evidence" value="ECO:0007669"/>
    <property type="project" value="TreeGrafter"/>
</dbReference>
<name>A0A2T9ZAB3_9FUNG</name>
<feature type="coiled-coil region" evidence="9">
    <location>
        <begin position="66"/>
        <end position="129"/>
    </location>
</feature>
<evidence type="ECO:0000256" key="9">
    <source>
        <dbReference type="SAM" id="Coils"/>
    </source>
</evidence>
<dbReference type="GO" id="GO:0031201">
    <property type="term" value="C:SNARE complex"/>
    <property type="evidence" value="ECO:0007669"/>
    <property type="project" value="TreeGrafter"/>
</dbReference>
<feature type="domain" description="T-SNARE coiled-coil homology" evidence="11">
    <location>
        <begin position="163"/>
        <end position="230"/>
    </location>
</feature>
<dbReference type="EMBL" id="MBFS01001019">
    <property type="protein sequence ID" value="PVV01514.1"/>
    <property type="molecule type" value="Genomic_DNA"/>
</dbReference>
<dbReference type="PANTHER" id="PTHR21230:SF26">
    <property type="entry name" value="VESICLE TRANSPORT THROUGH INTERACTION WITH T-SNARES HOMOLOG 1A"/>
    <property type="match status" value="1"/>
</dbReference>
<evidence type="ECO:0000313" key="12">
    <source>
        <dbReference type="EMBL" id="PVV01514.1"/>
    </source>
</evidence>
<keyword evidence="4" id="KW-0812">Transmembrane</keyword>
<comment type="caution">
    <text evidence="12">The sequence shown here is derived from an EMBL/GenBank/DDBJ whole genome shotgun (WGS) entry which is preliminary data.</text>
</comment>
<dbReference type="FunFam" id="1.20.5.110:FF:000002">
    <property type="entry name" value="Vesicle transport through interaction with t-SNAREsB"/>
    <property type="match status" value="1"/>
</dbReference>
<dbReference type="AlphaFoldDB" id="A0A2T9ZAB3"/>
<dbReference type="GO" id="GO:0005789">
    <property type="term" value="C:endoplasmic reticulum membrane"/>
    <property type="evidence" value="ECO:0007669"/>
    <property type="project" value="TreeGrafter"/>
</dbReference>
<dbReference type="GO" id="GO:0005484">
    <property type="term" value="F:SNAP receptor activity"/>
    <property type="evidence" value="ECO:0007669"/>
    <property type="project" value="TreeGrafter"/>
</dbReference>
<dbReference type="SMART" id="SM00397">
    <property type="entry name" value="t_SNARE"/>
    <property type="match status" value="1"/>
</dbReference>
<dbReference type="OrthoDB" id="430637at2759"/>
<evidence type="ECO:0000256" key="5">
    <source>
        <dbReference type="ARBA" id="ARBA00022927"/>
    </source>
</evidence>
<feature type="region of interest" description="Disordered" evidence="10">
    <location>
        <begin position="143"/>
        <end position="176"/>
    </location>
</feature>
<evidence type="ECO:0000259" key="11">
    <source>
        <dbReference type="SMART" id="SM00397"/>
    </source>
</evidence>
<protein>
    <recommendedName>
        <fullName evidence="11">t-SNARE coiled-coil homology domain-containing protein</fullName>
    </recommendedName>
</protein>
<dbReference type="GO" id="GO:0005829">
    <property type="term" value="C:cytosol"/>
    <property type="evidence" value="ECO:0007669"/>
    <property type="project" value="GOC"/>
</dbReference>
<evidence type="ECO:0000313" key="13">
    <source>
        <dbReference type="Proteomes" id="UP000245609"/>
    </source>
</evidence>
<dbReference type="Gene3D" id="1.20.5.110">
    <property type="match status" value="1"/>
</dbReference>
<keyword evidence="3" id="KW-0813">Transport</keyword>
<evidence type="ECO:0000256" key="7">
    <source>
        <dbReference type="ARBA" id="ARBA00023054"/>
    </source>
</evidence>
<keyword evidence="7 9" id="KW-0175">Coiled coil</keyword>
<dbReference type="CDD" id="cd15862">
    <property type="entry name" value="SNARE_Vti1"/>
    <property type="match status" value="1"/>
</dbReference>
<keyword evidence="13" id="KW-1185">Reference proteome</keyword>
<accession>A0A2T9ZAB3</accession>
<comment type="similarity">
    <text evidence="2">Belongs to the VTI1 family.</text>
</comment>
<feature type="region of interest" description="Disordered" evidence="10">
    <location>
        <begin position="217"/>
        <end position="237"/>
    </location>
</feature>
<dbReference type="GO" id="GO:0012507">
    <property type="term" value="C:ER to Golgi transport vesicle membrane"/>
    <property type="evidence" value="ECO:0007669"/>
    <property type="project" value="TreeGrafter"/>
</dbReference>
<dbReference type="GO" id="GO:0042147">
    <property type="term" value="P:retrograde transport, endosome to Golgi"/>
    <property type="evidence" value="ECO:0007669"/>
    <property type="project" value="TreeGrafter"/>
</dbReference>
<keyword evidence="8" id="KW-0472">Membrane</keyword>
<dbReference type="Proteomes" id="UP000245609">
    <property type="component" value="Unassembled WGS sequence"/>
</dbReference>
<dbReference type="SUPFAM" id="SSF58038">
    <property type="entry name" value="SNARE fusion complex"/>
    <property type="match status" value="1"/>
</dbReference>
<dbReference type="GO" id="GO:0000149">
    <property type="term" value="F:SNARE binding"/>
    <property type="evidence" value="ECO:0007669"/>
    <property type="project" value="TreeGrafter"/>
</dbReference>
<dbReference type="GO" id="GO:0031902">
    <property type="term" value="C:late endosome membrane"/>
    <property type="evidence" value="ECO:0007669"/>
    <property type="project" value="TreeGrafter"/>
</dbReference>
<dbReference type="GO" id="GO:0006886">
    <property type="term" value="P:intracellular protein transport"/>
    <property type="evidence" value="ECO:0007669"/>
    <property type="project" value="InterPro"/>
</dbReference>
<evidence type="ECO:0000256" key="2">
    <source>
        <dbReference type="ARBA" id="ARBA00006108"/>
    </source>
</evidence>
<keyword evidence="6" id="KW-1133">Transmembrane helix</keyword>
<comment type="subcellular location">
    <subcellularLocation>
        <location evidence="1">Membrane</location>
        <topology evidence="1">Single-pass type IV membrane protein</topology>
    </subcellularLocation>
</comment>
<evidence type="ECO:0000256" key="8">
    <source>
        <dbReference type="ARBA" id="ARBA00023136"/>
    </source>
</evidence>
<dbReference type="InterPro" id="IPR007705">
    <property type="entry name" value="Vesicle_trsprt_v-SNARE_N"/>
</dbReference>
<dbReference type="InterPro" id="IPR038407">
    <property type="entry name" value="v-SNARE_N_sf"/>
</dbReference>
<dbReference type="GO" id="GO:0006896">
    <property type="term" value="P:Golgi to vacuole transport"/>
    <property type="evidence" value="ECO:0007669"/>
    <property type="project" value="TreeGrafter"/>
</dbReference>
<gene>
    <name evidence="12" type="ORF">BB560_004066</name>
</gene>
<evidence type="ECO:0000256" key="6">
    <source>
        <dbReference type="ARBA" id="ARBA00022989"/>
    </source>
</evidence>
<evidence type="ECO:0000256" key="1">
    <source>
        <dbReference type="ARBA" id="ARBA00004211"/>
    </source>
</evidence>
<dbReference type="InterPro" id="IPR010989">
    <property type="entry name" value="SNARE"/>
</dbReference>
<evidence type="ECO:0000256" key="4">
    <source>
        <dbReference type="ARBA" id="ARBA00022692"/>
    </source>
</evidence>
<keyword evidence="5" id="KW-0653">Protein transport</keyword>
<proteinExistence type="inferred from homology"/>
<dbReference type="SUPFAM" id="SSF47661">
    <property type="entry name" value="t-snare proteins"/>
    <property type="match status" value="1"/>
</dbReference>
<dbReference type="Pfam" id="PF12352">
    <property type="entry name" value="V-SNARE_C"/>
    <property type="match status" value="1"/>
</dbReference>
<reference evidence="12 13" key="1">
    <citation type="journal article" date="2018" name="MBio">
        <title>Comparative Genomics Reveals the Core Gene Toolbox for the Fungus-Insect Symbiosis.</title>
        <authorList>
            <person name="Wang Y."/>
            <person name="Stata M."/>
            <person name="Wang W."/>
            <person name="Stajich J.E."/>
            <person name="White M.M."/>
            <person name="Moncalvo J.M."/>
        </authorList>
    </citation>
    <scope>NUCLEOTIDE SEQUENCE [LARGE SCALE GENOMIC DNA]</scope>
    <source>
        <strain evidence="12 13">SC-DP-2</strain>
    </source>
</reference>
<feature type="compositionally biased region" description="Basic and acidic residues" evidence="10">
    <location>
        <begin position="156"/>
        <end position="176"/>
    </location>
</feature>
<dbReference type="GO" id="GO:0006891">
    <property type="term" value="P:intra-Golgi vesicle-mediated transport"/>
    <property type="evidence" value="ECO:0007669"/>
    <property type="project" value="TreeGrafter"/>
</dbReference>
<dbReference type="PANTHER" id="PTHR21230">
    <property type="entry name" value="VESICLE TRANSPORT V-SNARE PROTEIN VTI1-RELATED"/>
    <property type="match status" value="1"/>
</dbReference>
<dbReference type="GO" id="GO:0005794">
    <property type="term" value="C:Golgi apparatus"/>
    <property type="evidence" value="ECO:0007669"/>
    <property type="project" value="TreeGrafter"/>
</dbReference>
<evidence type="ECO:0000256" key="10">
    <source>
        <dbReference type="SAM" id="MobiDB-lite"/>
    </source>
</evidence>
<evidence type="ECO:0000256" key="3">
    <source>
        <dbReference type="ARBA" id="ARBA00022448"/>
    </source>
</evidence>